<dbReference type="InterPro" id="IPR036565">
    <property type="entry name" value="Mur-like_cat_sf"/>
</dbReference>
<reference evidence="9" key="1">
    <citation type="submission" date="2019-09" db="EMBL/GenBank/DDBJ databases">
        <authorList>
            <person name="Cremers G."/>
        </authorList>
    </citation>
    <scope>NUCLEOTIDE SEQUENCE [LARGE SCALE GENOMIC DNA]</scope>
    <source>
        <strain evidence="9">3B</strain>
    </source>
</reference>
<evidence type="ECO:0000256" key="4">
    <source>
        <dbReference type="ARBA" id="ARBA00022598"/>
    </source>
</evidence>
<dbReference type="InterPro" id="IPR013221">
    <property type="entry name" value="Mur_ligase_cen"/>
</dbReference>
<dbReference type="PANTHER" id="PTHR43692">
    <property type="entry name" value="UDP-N-ACETYLMURAMOYLALANINE--D-GLUTAMATE LIGASE"/>
    <property type="match status" value="1"/>
</dbReference>
<evidence type="ECO:0000313" key="10">
    <source>
        <dbReference type="Proteomes" id="UP000381693"/>
    </source>
</evidence>
<dbReference type="Gene3D" id="3.40.1190.10">
    <property type="entry name" value="Mur-like, catalytic domain"/>
    <property type="match status" value="1"/>
</dbReference>
<evidence type="ECO:0000313" key="9">
    <source>
        <dbReference type="EMBL" id="VVM06336.1"/>
    </source>
</evidence>
<sequence>MSRSQDLFAFLTGKRILVWGLGREGRSTLDLLRRFLPGQPLVVADRSPAALEAADLAALPAERVSEEEALRRLPEFDLVLKAPGIPTRHLALDGQAVKITGQADLFLRFAPCPVVGVTGTKGKSTTASLLAHICRCAGRKTFLVGNIGIPPFSVLGDLEPESVVICELSSYQLEFARSSPPIALWTNLYPEHLNFHGSFAAYARAKSGVARWQSAEDLLIFSGDDRAVADLLEEDGGLGRRIPYHGPADLPAIDFSRFRPLGWHNRKNAVAALLAAKGLGIPFSAMQEAIDTFSPLPHRLEPAGVVRGISFYNDSISTVPESALVALSALPDARTLIVGGQDRGVPLEGFARSLARSPSLRTIILLPETGVRLGALLRSADPPFGGTLLFVETLEAAVRAALAETPEGSCCLFSPAAPSYNAFRNFEERGTHFRELIRRAEAKP</sequence>
<keyword evidence="7" id="KW-0132">Cell division</keyword>
<dbReference type="EC" id="6.3.2.9" evidence="7"/>
<keyword evidence="3 7" id="KW-0963">Cytoplasm</keyword>
<dbReference type="PANTHER" id="PTHR43692:SF1">
    <property type="entry name" value="UDP-N-ACETYLMURAMOYLALANINE--D-GLUTAMATE LIGASE"/>
    <property type="match status" value="1"/>
</dbReference>
<keyword evidence="7" id="KW-0131">Cell cycle</keyword>
<comment type="subcellular location">
    <subcellularLocation>
        <location evidence="1 7">Cytoplasm</location>
    </subcellularLocation>
</comment>
<dbReference type="HAMAP" id="MF_00639">
    <property type="entry name" value="MurD"/>
    <property type="match status" value="1"/>
</dbReference>
<protein>
    <recommendedName>
        <fullName evidence="7">UDP-N-acetylmuramoylalanine--D-glutamate ligase</fullName>
        <ecNumber evidence="7">6.3.2.9</ecNumber>
    </recommendedName>
    <alternativeName>
        <fullName evidence="7">D-glutamic acid-adding enzyme</fullName>
    </alternativeName>
    <alternativeName>
        <fullName evidence="7">UDP-N-acetylmuramoyl-L-alanyl-D-glutamate synthetase</fullName>
    </alternativeName>
</protein>
<evidence type="ECO:0000256" key="6">
    <source>
        <dbReference type="ARBA" id="ARBA00022840"/>
    </source>
</evidence>
<dbReference type="InterPro" id="IPR005762">
    <property type="entry name" value="MurD"/>
</dbReference>
<dbReference type="GO" id="GO:0005737">
    <property type="term" value="C:cytoplasm"/>
    <property type="evidence" value="ECO:0007669"/>
    <property type="project" value="UniProtKB-SubCell"/>
</dbReference>
<feature type="domain" description="Mur ligase central" evidence="8">
    <location>
        <begin position="117"/>
        <end position="232"/>
    </location>
</feature>
<dbReference type="Proteomes" id="UP000381693">
    <property type="component" value="Unassembled WGS sequence"/>
</dbReference>
<comment type="caution">
    <text evidence="9">The sequence shown here is derived from an EMBL/GenBank/DDBJ whole genome shotgun (WGS) entry which is preliminary data.</text>
</comment>
<gene>
    <name evidence="7 9" type="primary">murD</name>
    <name evidence="9" type="ORF">MAMC_01041</name>
</gene>
<dbReference type="SUPFAM" id="SSF51735">
    <property type="entry name" value="NAD(P)-binding Rossmann-fold domains"/>
    <property type="match status" value="1"/>
</dbReference>
<dbReference type="GO" id="GO:0008360">
    <property type="term" value="P:regulation of cell shape"/>
    <property type="evidence" value="ECO:0007669"/>
    <property type="project" value="UniProtKB-KW"/>
</dbReference>
<dbReference type="InterPro" id="IPR036291">
    <property type="entry name" value="NAD(P)-bd_dom_sf"/>
</dbReference>
<evidence type="ECO:0000256" key="2">
    <source>
        <dbReference type="ARBA" id="ARBA00004752"/>
    </source>
</evidence>
<dbReference type="Gene3D" id="3.90.190.20">
    <property type="entry name" value="Mur ligase, C-terminal domain"/>
    <property type="match status" value="1"/>
</dbReference>
<dbReference type="EMBL" id="CABFUZ020000112">
    <property type="protein sequence ID" value="VVM06336.1"/>
    <property type="molecule type" value="Genomic_DNA"/>
</dbReference>
<keyword evidence="7" id="KW-0133">Cell shape</keyword>
<name>A0A5E6MDC6_9BACT</name>
<feature type="binding site" evidence="7">
    <location>
        <begin position="119"/>
        <end position="125"/>
    </location>
    <ligand>
        <name>ATP</name>
        <dbReference type="ChEBI" id="CHEBI:30616"/>
    </ligand>
</feature>
<keyword evidence="6 7" id="KW-0067">ATP-binding</keyword>
<evidence type="ECO:0000256" key="3">
    <source>
        <dbReference type="ARBA" id="ARBA00022490"/>
    </source>
</evidence>
<keyword evidence="5 7" id="KW-0547">Nucleotide-binding</keyword>
<dbReference type="SUPFAM" id="SSF53623">
    <property type="entry name" value="MurD-like peptide ligases, catalytic domain"/>
    <property type="match status" value="1"/>
</dbReference>
<evidence type="ECO:0000256" key="5">
    <source>
        <dbReference type="ARBA" id="ARBA00022741"/>
    </source>
</evidence>
<organism evidence="9 10">
    <name type="scientific">Methylacidimicrobium cyclopophantes</name>
    <dbReference type="NCBI Taxonomy" id="1041766"/>
    <lineage>
        <taxon>Bacteria</taxon>
        <taxon>Pseudomonadati</taxon>
        <taxon>Verrucomicrobiota</taxon>
        <taxon>Methylacidimicrobium</taxon>
    </lineage>
</organism>
<comment type="similarity">
    <text evidence="7">Belongs to the MurCDEF family.</text>
</comment>
<comment type="catalytic activity">
    <reaction evidence="7">
        <text>UDP-N-acetyl-alpha-D-muramoyl-L-alanine + D-glutamate + ATP = UDP-N-acetyl-alpha-D-muramoyl-L-alanyl-D-glutamate + ADP + phosphate + H(+)</text>
        <dbReference type="Rhea" id="RHEA:16429"/>
        <dbReference type="ChEBI" id="CHEBI:15378"/>
        <dbReference type="ChEBI" id="CHEBI:29986"/>
        <dbReference type="ChEBI" id="CHEBI:30616"/>
        <dbReference type="ChEBI" id="CHEBI:43474"/>
        <dbReference type="ChEBI" id="CHEBI:83898"/>
        <dbReference type="ChEBI" id="CHEBI:83900"/>
        <dbReference type="ChEBI" id="CHEBI:456216"/>
        <dbReference type="EC" id="6.3.2.9"/>
    </reaction>
</comment>
<keyword evidence="7" id="KW-0961">Cell wall biogenesis/degradation</keyword>
<evidence type="ECO:0000259" key="8">
    <source>
        <dbReference type="Pfam" id="PF08245"/>
    </source>
</evidence>
<dbReference type="Pfam" id="PF08245">
    <property type="entry name" value="Mur_ligase_M"/>
    <property type="match status" value="1"/>
</dbReference>
<dbReference type="UniPathway" id="UPA00219"/>
<keyword evidence="7" id="KW-0573">Peptidoglycan synthesis</keyword>
<dbReference type="InterPro" id="IPR036615">
    <property type="entry name" value="Mur_ligase_C_dom_sf"/>
</dbReference>
<proteinExistence type="inferred from homology"/>
<comment type="function">
    <text evidence="7">Cell wall formation. Catalyzes the addition of glutamate to the nucleotide precursor UDP-N-acetylmuramoyl-L-alanine (UMA).</text>
</comment>
<comment type="pathway">
    <text evidence="2 7">Cell wall biogenesis; peptidoglycan biosynthesis.</text>
</comment>
<dbReference type="GO" id="GO:0009252">
    <property type="term" value="P:peptidoglycan biosynthetic process"/>
    <property type="evidence" value="ECO:0007669"/>
    <property type="project" value="UniProtKB-UniRule"/>
</dbReference>
<dbReference type="GO" id="GO:0051301">
    <property type="term" value="P:cell division"/>
    <property type="evidence" value="ECO:0007669"/>
    <property type="project" value="UniProtKB-KW"/>
</dbReference>
<evidence type="ECO:0000256" key="7">
    <source>
        <dbReference type="HAMAP-Rule" id="MF_00639"/>
    </source>
</evidence>
<dbReference type="GO" id="GO:0005524">
    <property type="term" value="F:ATP binding"/>
    <property type="evidence" value="ECO:0007669"/>
    <property type="project" value="UniProtKB-UniRule"/>
</dbReference>
<dbReference type="SUPFAM" id="SSF53244">
    <property type="entry name" value="MurD-like peptide ligases, peptide-binding domain"/>
    <property type="match status" value="1"/>
</dbReference>
<dbReference type="GO" id="GO:0008764">
    <property type="term" value="F:UDP-N-acetylmuramoylalanine-D-glutamate ligase activity"/>
    <property type="evidence" value="ECO:0007669"/>
    <property type="project" value="UniProtKB-UniRule"/>
</dbReference>
<dbReference type="AlphaFoldDB" id="A0A5E6MDC6"/>
<keyword evidence="4 7" id="KW-0436">Ligase</keyword>
<evidence type="ECO:0000256" key="1">
    <source>
        <dbReference type="ARBA" id="ARBA00004496"/>
    </source>
</evidence>
<accession>A0A5E6MDC6</accession>
<dbReference type="RefSeq" id="WP_178087682.1">
    <property type="nucleotide sequence ID" value="NZ_CABFUZ020000112.1"/>
</dbReference>
<dbReference type="Gene3D" id="3.40.50.720">
    <property type="entry name" value="NAD(P)-binding Rossmann-like Domain"/>
    <property type="match status" value="1"/>
</dbReference>
<dbReference type="GO" id="GO:0071555">
    <property type="term" value="P:cell wall organization"/>
    <property type="evidence" value="ECO:0007669"/>
    <property type="project" value="UniProtKB-KW"/>
</dbReference>
<dbReference type="NCBIfam" id="TIGR01087">
    <property type="entry name" value="murD"/>
    <property type="match status" value="1"/>
</dbReference>
<keyword evidence="10" id="KW-1185">Reference proteome</keyword>